<dbReference type="GO" id="GO:0005516">
    <property type="term" value="F:calmodulin binding"/>
    <property type="evidence" value="ECO:0007669"/>
    <property type="project" value="TreeGrafter"/>
</dbReference>
<dbReference type="SMART" id="SM00015">
    <property type="entry name" value="IQ"/>
    <property type="match status" value="1"/>
</dbReference>
<dbReference type="PANTHER" id="PTHR10699">
    <property type="entry name" value="NEUROMODULIN"/>
    <property type="match status" value="1"/>
</dbReference>
<feature type="domain" description="RIIa" evidence="2">
    <location>
        <begin position="14"/>
        <end position="51"/>
    </location>
</feature>
<dbReference type="InterPro" id="IPR000048">
    <property type="entry name" value="IQ_motif_EF-hand-BS"/>
</dbReference>
<reference evidence="3 4" key="1">
    <citation type="journal article" date="2024" name="Genome Biol. Evol.">
        <title>Chromosome-level genome assembly of the viviparous eelpout Zoarces viviparus.</title>
        <authorList>
            <person name="Fuhrmann N."/>
            <person name="Brasseur M.V."/>
            <person name="Bakowski C.E."/>
            <person name="Podsiadlowski L."/>
            <person name="Prost S."/>
            <person name="Krehenwinkel H."/>
            <person name="Mayer C."/>
        </authorList>
    </citation>
    <scope>NUCLEOTIDE SEQUENCE [LARGE SCALE GENOMIC DNA]</scope>
    <source>
        <strain evidence="3">NO-MEL_2022_Ind0_liver</strain>
    </source>
</reference>
<evidence type="ECO:0000259" key="2">
    <source>
        <dbReference type="SMART" id="SM00394"/>
    </source>
</evidence>
<feature type="region of interest" description="Disordered" evidence="1">
    <location>
        <begin position="71"/>
        <end position="321"/>
    </location>
</feature>
<evidence type="ECO:0000256" key="1">
    <source>
        <dbReference type="SAM" id="MobiDB-lite"/>
    </source>
</evidence>
<dbReference type="Pfam" id="PF02197">
    <property type="entry name" value="RIIa"/>
    <property type="match status" value="1"/>
</dbReference>
<dbReference type="EMBL" id="JBCEZU010000329">
    <property type="protein sequence ID" value="KAK9520843.1"/>
    <property type="molecule type" value="Genomic_DNA"/>
</dbReference>
<dbReference type="InterPro" id="IPR047579">
    <property type="entry name" value="DD_CABYR_SP17"/>
</dbReference>
<dbReference type="SMART" id="SM00394">
    <property type="entry name" value="RIIa"/>
    <property type="match status" value="1"/>
</dbReference>
<dbReference type="InterPro" id="IPR003117">
    <property type="entry name" value="cAMP_dep_PK_reg_su_I/II_a/b"/>
</dbReference>
<gene>
    <name evidence="3" type="ORF">VZT92_020703</name>
</gene>
<dbReference type="SUPFAM" id="SSF47391">
    <property type="entry name" value="Dimerization-anchoring domain of cAMP-dependent PK regulatory subunit"/>
    <property type="match status" value="1"/>
</dbReference>
<dbReference type="CDD" id="cd23767">
    <property type="entry name" value="IQCD"/>
    <property type="match status" value="1"/>
</dbReference>
<feature type="compositionally biased region" description="Basic and acidic residues" evidence="1">
    <location>
        <begin position="110"/>
        <end position="136"/>
    </location>
</feature>
<feature type="compositionally biased region" description="Acidic residues" evidence="1">
    <location>
        <begin position="277"/>
        <end position="289"/>
    </location>
</feature>
<feature type="compositionally biased region" description="Basic and acidic residues" evidence="1">
    <location>
        <begin position="312"/>
        <end position="321"/>
    </location>
</feature>
<dbReference type="Gene3D" id="1.20.890.10">
    <property type="entry name" value="cAMP-dependent protein kinase regulatory subunit, dimerization-anchoring domain"/>
    <property type="match status" value="1"/>
</dbReference>
<keyword evidence="4" id="KW-1185">Reference proteome</keyword>
<dbReference type="PROSITE" id="PS50096">
    <property type="entry name" value="IQ"/>
    <property type="match status" value="1"/>
</dbReference>
<proteinExistence type="predicted"/>
<dbReference type="CDD" id="cd12100">
    <property type="entry name" value="DD_CABYR_SP17"/>
    <property type="match status" value="1"/>
</dbReference>
<feature type="compositionally biased region" description="Acidic residues" evidence="1">
    <location>
        <begin position="98"/>
        <end position="109"/>
    </location>
</feature>
<dbReference type="Pfam" id="PF00612">
    <property type="entry name" value="IQ"/>
    <property type="match status" value="1"/>
</dbReference>
<organism evidence="3 4">
    <name type="scientific">Zoarces viviparus</name>
    <name type="common">Viviparous eelpout</name>
    <name type="synonym">Blennius viviparus</name>
    <dbReference type="NCBI Taxonomy" id="48416"/>
    <lineage>
        <taxon>Eukaryota</taxon>
        <taxon>Metazoa</taxon>
        <taxon>Chordata</taxon>
        <taxon>Craniata</taxon>
        <taxon>Vertebrata</taxon>
        <taxon>Euteleostomi</taxon>
        <taxon>Actinopterygii</taxon>
        <taxon>Neopterygii</taxon>
        <taxon>Teleostei</taxon>
        <taxon>Neoteleostei</taxon>
        <taxon>Acanthomorphata</taxon>
        <taxon>Eupercaria</taxon>
        <taxon>Perciformes</taxon>
        <taxon>Cottioidei</taxon>
        <taxon>Zoarcales</taxon>
        <taxon>Zoarcidae</taxon>
        <taxon>Zoarcinae</taxon>
        <taxon>Zoarces</taxon>
    </lineage>
</organism>
<evidence type="ECO:0000313" key="3">
    <source>
        <dbReference type="EMBL" id="KAK9520843.1"/>
    </source>
</evidence>
<feature type="compositionally biased region" description="Acidic residues" evidence="1">
    <location>
        <begin position="209"/>
        <end position="218"/>
    </location>
</feature>
<name>A0AAW1EE88_ZOAVI</name>
<feature type="compositionally biased region" description="Basic and acidic residues" evidence="1">
    <location>
        <begin position="80"/>
        <end position="97"/>
    </location>
</feature>
<comment type="caution">
    <text evidence="3">The sequence shown here is derived from an EMBL/GenBank/DDBJ whole genome shotgun (WGS) entry which is preliminary data.</text>
</comment>
<accession>A0AAW1EE88</accession>
<protein>
    <recommendedName>
        <fullName evidence="2">RIIa domain-containing protein</fullName>
    </recommendedName>
</protein>
<dbReference type="Proteomes" id="UP001488805">
    <property type="component" value="Unassembled WGS sequence"/>
</dbReference>
<feature type="compositionally biased region" description="Low complexity" evidence="1">
    <location>
        <begin position="174"/>
        <end position="187"/>
    </location>
</feature>
<evidence type="ECO:0000313" key="4">
    <source>
        <dbReference type="Proteomes" id="UP001488805"/>
    </source>
</evidence>
<feature type="compositionally biased region" description="Basic and acidic residues" evidence="1">
    <location>
        <begin position="146"/>
        <end position="165"/>
    </location>
</feature>
<dbReference type="PANTHER" id="PTHR10699:SF16">
    <property type="entry name" value="SPERM SURFACE PROTEIN SP17"/>
    <property type="match status" value="1"/>
</dbReference>
<dbReference type="AlphaFoldDB" id="A0AAW1EE88"/>
<feature type="compositionally biased region" description="Basic and acidic residues" evidence="1">
    <location>
        <begin position="249"/>
        <end position="276"/>
    </location>
</feature>
<sequence length="374" mass="41614">MSVPFSFMHLRVPQGFGPILEGLAREVLRDQPEDIPKYAAEYFDALLKQREDSGMDPAEWAAKQEDTYNNNALKAAGAIPEKDPETEVTISKEKSLDEADDENPEDETDQNEHNEKVREGEFHQNSEEETKSNNPDDKEDETTDTVGRDNGDIHAEGYSEVEDHSPQVTWSNVSTAATESETLEASAQLPLEENEPEDAVVEKERSSEAEDLVEEGQIDSEIQKKSDAMCEEGSIILTESADRPAASHQGEERPLGKDSTEPEGKSGDKDECSRPQEEEDIMDIPLDDPEANRAAAKIQAGFRGHMTRKKMKPEDKAEAEEIHPQPYSLWLCTGVSNLDDKRGTHCLTAPRLFLFLETGGSGALERDDKSVPER</sequence>